<dbReference type="GO" id="GO:0016857">
    <property type="term" value="F:racemase and epimerase activity, acting on carbohydrates and derivatives"/>
    <property type="evidence" value="ECO:0007669"/>
    <property type="project" value="InterPro"/>
</dbReference>
<dbReference type="GO" id="GO:0046872">
    <property type="term" value="F:metal ion binding"/>
    <property type="evidence" value="ECO:0007669"/>
    <property type="project" value="UniProtKB-KW"/>
</dbReference>
<feature type="non-terminal residue" evidence="3">
    <location>
        <position position="1"/>
    </location>
</feature>
<evidence type="ECO:0000313" key="3">
    <source>
        <dbReference type="EMBL" id="SVA93946.1"/>
    </source>
</evidence>
<dbReference type="InterPro" id="IPR013785">
    <property type="entry name" value="Aldolase_TIM"/>
</dbReference>
<organism evidence="3">
    <name type="scientific">marine metagenome</name>
    <dbReference type="NCBI Taxonomy" id="408172"/>
    <lineage>
        <taxon>unclassified sequences</taxon>
        <taxon>metagenomes</taxon>
        <taxon>ecological metagenomes</taxon>
    </lineage>
</organism>
<evidence type="ECO:0000256" key="2">
    <source>
        <dbReference type="ARBA" id="ARBA00023235"/>
    </source>
</evidence>
<gene>
    <name evidence="3" type="ORF">METZ01_LOCUS146800</name>
</gene>
<name>A0A381ZXE7_9ZZZZ</name>
<sequence>ENAIDRVNYYKSKFPGKLVEVDGGVNTTNSKRLVDAGADILVAGSAIFKSENPIETIRIMKES</sequence>
<dbReference type="SUPFAM" id="SSF51366">
    <property type="entry name" value="Ribulose-phoshate binding barrel"/>
    <property type="match status" value="1"/>
</dbReference>
<protein>
    <recommendedName>
        <fullName evidence="4">Ribulose-phosphate 3-epimerase</fullName>
    </recommendedName>
</protein>
<dbReference type="AlphaFoldDB" id="A0A381ZXE7"/>
<dbReference type="Pfam" id="PF00834">
    <property type="entry name" value="Ribul_P_3_epim"/>
    <property type="match status" value="1"/>
</dbReference>
<accession>A0A381ZXE7</accession>
<dbReference type="GO" id="GO:0005975">
    <property type="term" value="P:carbohydrate metabolic process"/>
    <property type="evidence" value="ECO:0007669"/>
    <property type="project" value="InterPro"/>
</dbReference>
<dbReference type="InterPro" id="IPR011060">
    <property type="entry name" value="RibuloseP-bd_barrel"/>
</dbReference>
<dbReference type="EMBL" id="UINC01023054">
    <property type="protein sequence ID" value="SVA93946.1"/>
    <property type="molecule type" value="Genomic_DNA"/>
</dbReference>
<keyword evidence="2" id="KW-0413">Isomerase</keyword>
<dbReference type="InterPro" id="IPR000056">
    <property type="entry name" value="Ribul_P_3_epim-like"/>
</dbReference>
<keyword evidence="1" id="KW-0479">Metal-binding</keyword>
<dbReference type="Gene3D" id="3.20.20.70">
    <property type="entry name" value="Aldolase class I"/>
    <property type="match status" value="1"/>
</dbReference>
<proteinExistence type="predicted"/>
<reference evidence="3" key="1">
    <citation type="submission" date="2018-05" db="EMBL/GenBank/DDBJ databases">
        <authorList>
            <person name="Lanie J.A."/>
            <person name="Ng W.-L."/>
            <person name="Kazmierczak K.M."/>
            <person name="Andrzejewski T.M."/>
            <person name="Davidsen T.M."/>
            <person name="Wayne K.J."/>
            <person name="Tettelin H."/>
            <person name="Glass J.I."/>
            <person name="Rusch D."/>
            <person name="Podicherti R."/>
            <person name="Tsui H.-C.T."/>
            <person name="Winkler M.E."/>
        </authorList>
    </citation>
    <scope>NUCLEOTIDE SEQUENCE</scope>
</reference>
<dbReference type="PANTHER" id="PTHR11749">
    <property type="entry name" value="RIBULOSE-5-PHOSPHATE-3-EPIMERASE"/>
    <property type="match status" value="1"/>
</dbReference>
<evidence type="ECO:0000256" key="1">
    <source>
        <dbReference type="ARBA" id="ARBA00022723"/>
    </source>
</evidence>
<evidence type="ECO:0008006" key="4">
    <source>
        <dbReference type="Google" id="ProtNLM"/>
    </source>
</evidence>